<dbReference type="SUPFAM" id="SSF46689">
    <property type="entry name" value="Homeodomain-like"/>
    <property type="match status" value="1"/>
</dbReference>
<dbReference type="InterPro" id="IPR058031">
    <property type="entry name" value="AAA_lid_NorR"/>
</dbReference>
<dbReference type="SUPFAM" id="SSF52172">
    <property type="entry name" value="CheY-like"/>
    <property type="match status" value="1"/>
</dbReference>
<evidence type="ECO:0000313" key="8">
    <source>
        <dbReference type="EMBL" id="APG27772.1"/>
    </source>
</evidence>
<dbReference type="GO" id="GO:0006355">
    <property type="term" value="P:regulation of DNA-templated transcription"/>
    <property type="evidence" value="ECO:0007669"/>
    <property type="project" value="InterPro"/>
</dbReference>
<dbReference type="InterPro" id="IPR002197">
    <property type="entry name" value="HTH_Fis"/>
</dbReference>
<dbReference type="InterPro" id="IPR009057">
    <property type="entry name" value="Homeodomain-like_sf"/>
</dbReference>
<dbReference type="PROSITE" id="PS50110">
    <property type="entry name" value="RESPONSE_REGULATORY"/>
    <property type="match status" value="1"/>
</dbReference>
<dbReference type="InterPro" id="IPR003593">
    <property type="entry name" value="AAA+_ATPase"/>
</dbReference>
<keyword evidence="1" id="KW-0547">Nucleotide-binding</keyword>
<accession>A0A1L3GPC2</accession>
<dbReference type="Pfam" id="PF00158">
    <property type="entry name" value="Sigma54_activat"/>
    <property type="match status" value="1"/>
</dbReference>
<gene>
    <name evidence="8" type="ORF">A7E78_07940</name>
</gene>
<keyword evidence="2" id="KW-0067">ATP-binding</keyword>
<dbReference type="InterPro" id="IPR025662">
    <property type="entry name" value="Sigma_54_int_dom_ATP-bd_1"/>
</dbReference>
<protein>
    <submittedName>
        <fullName evidence="8">Two-component system response regulator</fullName>
    </submittedName>
</protein>
<dbReference type="PANTHER" id="PTHR32071">
    <property type="entry name" value="TRANSCRIPTIONAL REGULATORY PROTEIN"/>
    <property type="match status" value="1"/>
</dbReference>
<dbReference type="CDD" id="cd00009">
    <property type="entry name" value="AAA"/>
    <property type="match status" value="1"/>
</dbReference>
<evidence type="ECO:0000256" key="1">
    <source>
        <dbReference type="ARBA" id="ARBA00022741"/>
    </source>
</evidence>
<dbReference type="FunFam" id="3.40.50.300:FF:000006">
    <property type="entry name" value="DNA-binding transcriptional regulator NtrC"/>
    <property type="match status" value="1"/>
</dbReference>
<dbReference type="Pfam" id="PF25601">
    <property type="entry name" value="AAA_lid_14"/>
    <property type="match status" value="1"/>
</dbReference>
<sequence length="474" mass="52290">MSSPKFPNIPLLSVDDEAAWLRSLSLTLKKDAGINNVLRCEDSREVMELLASVQVSMILLDLTMPHLSGEELLSMIVRDYPEIPVIVVSGVNQIETAVRCMRNGARDYFIKSDDTERLIASIERTLEYQRLQQENVRLKERVLQDRLDNPGAFAGIVTRNRRMQALFQYLEAVAHSPEPLLVTGESGVGKELVARAVHELRGADEPWVAVNVAGLDDNVFSDTLFGHAKGAFTGAEQTRGGMIAKAGSGTLFLDEIGDLSAASQVKLLRLLQEGEYYPLGSDYPQKLRARIVVATNVDLAASQAKGHFRKDLYYRLCAHHVHVPSLQERREDLPLLLDHFFEEAAQAMSKKKPTPPSELPVLLATYHFPGNVRELRAMVYDAISLHESGVLSMDSFKRVLSEARPENGQVSPANSGQEAAAGVLFSERLPTLAENAEMLVAEAMKRAQGNQTIAAGLLGITRQALSKRLKKLTS</sequence>
<dbReference type="InterPro" id="IPR001789">
    <property type="entry name" value="Sig_transdc_resp-reg_receiver"/>
</dbReference>
<keyword evidence="4" id="KW-0804">Transcription</keyword>
<dbReference type="GO" id="GO:0000160">
    <property type="term" value="P:phosphorelay signal transduction system"/>
    <property type="evidence" value="ECO:0007669"/>
    <property type="project" value="InterPro"/>
</dbReference>
<dbReference type="STRING" id="1842532.A7E78_07940"/>
<dbReference type="Pfam" id="PF02954">
    <property type="entry name" value="HTH_8"/>
    <property type="match status" value="1"/>
</dbReference>
<dbReference type="SMART" id="SM00382">
    <property type="entry name" value="AAA"/>
    <property type="match status" value="1"/>
</dbReference>
<proteinExistence type="predicted"/>
<dbReference type="KEGG" id="pef:A7E78_07940"/>
<keyword evidence="9" id="KW-1185">Reference proteome</keyword>
<dbReference type="RefSeq" id="WP_072283739.1">
    <property type="nucleotide sequence ID" value="NZ_CP015519.1"/>
</dbReference>
<dbReference type="Proteomes" id="UP000182517">
    <property type="component" value="Chromosome"/>
</dbReference>
<keyword evidence="3" id="KW-0805">Transcription regulation</keyword>
<feature type="modified residue" description="4-aspartylphosphate" evidence="5">
    <location>
        <position position="61"/>
    </location>
</feature>
<organism evidence="8 9">
    <name type="scientific">Syntrophotalea acetylenivorans</name>
    <dbReference type="NCBI Taxonomy" id="1842532"/>
    <lineage>
        <taxon>Bacteria</taxon>
        <taxon>Pseudomonadati</taxon>
        <taxon>Thermodesulfobacteriota</taxon>
        <taxon>Desulfuromonadia</taxon>
        <taxon>Desulfuromonadales</taxon>
        <taxon>Syntrophotaleaceae</taxon>
        <taxon>Syntrophotalea</taxon>
    </lineage>
</organism>
<feature type="domain" description="Sigma-54 factor interaction" evidence="6">
    <location>
        <begin position="156"/>
        <end position="384"/>
    </location>
</feature>
<dbReference type="Gene3D" id="1.10.10.60">
    <property type="entry name" value="Homeodomain-like"/>
    <property type="match status" value="1"/>
</dbReference>
<dbReference type="PRINTS" id="PR01590">
    <property type="entry name" value="HTHFIS"/>
</dbReference>
<dbReference type="InterPro" id="IPR027417">
    <property type="entry name" value="P-loop_NTPase"/>
</dbReference>
<dbReference type="EMBL" id="CP015519">
    <property type="protein sequence ID" value="APG27772.1"/>
    <property type="molecule type" value="Genomic_DNA"/>
</dbReference>
<dbReference type="GO" id="GO:0043565">
    <property type="term" value="F:sequence-specific DNA binding"/>
    <property type="evidence" value="ECO:0007669"/>
    <property type="project" value="InterPro"/>
</dbReference>
<dbReference type="Pfam" id="PF00072">
    <property type="entry name" value="Response_reg"/>
    <property type="match status" value="1"/>
</dbReference>
<name>A0A1L3GPC2_9BACT</name>
<dbReference type="AlphaFoldDB" id="A0A1L3GPC2"/>
<dbReference type="GO" id="GO:0005524">
    <property type="term" value="F:ATP binding"/>
    <property type="evidence" value="ECO:0007669"/>
    <property type="project" value="UniProtKB-KW"/>
</dbReference>
<evidence type="ECO:0000256" key="2">
    <source>
        <dbReference type="ARBA" id="ARBA00022840"/>
    </source>
</evidence>
<dbReference type="PROSITE" id="PS00675">
    <property type="entry name" value="SIGMA54_INTERACT_1"/>
    <property type="match status" value="1"/>
</dbReference>
<dbReference type="PROSITE" id="PS50045">
    <property type="entry name" value="SIGMA54_INTERACT_4"/>
    <property type="match status" value="1"/>
</dbReference>
<evidence type="ECO:0000259" key="7">
    <source>
        <dbReference type="PROSITE" id="PS50110"/>
    </source>
</evidence>
<dbReference type="InterPro" id="IPR002078">
    <property type="entry name" value="Sigma_54_int"/>
</dbReference>
<evidence type="ECO:0000256" key="5">
    <source>
        <dbReference type="PROSITE-ProRule" id="PRU00169"/>
    </source>
</evidence>
<evidence type="ECO:0000259" key="6">
    <source>
        <dbReference type="PROSITE" id="PS50045"/>
    </source>
</evidence>
<dbReference type="InterPro" id="IPR025944">
    <property type="entry name" value="Sigma_54_int_dom_CS"/>
</dbReference>
<dbReference type="SMART" id="SM00448">
    <property type="entry name" value="REC"/>
    <property type="match status" value="1"/>
</dbReference>
<dbReference type="Gene3D" id="3.40.50.2300">
    <property type="match status" value="1"/>
</dbReference>
<keyword evidence="5" id="KW-0597">Phosphoprotein</keyword>
<reference evidence="8 9" key="1">
    <citation type="journal article" date="2017" name="Genome Announc.">
        <title>Complete Genome Sequences of Two Acetylene-Fermenting Pelobacter acetylenicus Strains.</title>
        <authorList>
            <person name="Sutton J.M."/>
            <person name="Baesman S.M."/>
            <person name="Fierst J.L."/>
            <person name="Poret-Peterson A.T."/>
            <person name="Oremland R.S."/>
            <person name="Dunlap D.S."/>
            <person name="Akob D.M."/>
        </authorList>
    </citation>
    <scope>NUCLEOTIDE SEQUENCE [LARGE SCALE GENOMIC DNA]</scope>
    <source>
        <strain evidence="8 9">SFB93</strain>
    </source>
</reference>
<dbReference type="Gene3D" id="1.10.8.60">
    <property type="match status" value="1"/>
</dbReference>
<dbReference type="Gene3D" id="3.40.50.300">
    <property type="entry name" value="P-loop containing nucleotide triphosphate hydrolases"/>
    <property type="match status" value="1"/>
</dbReference>
<dbReference type="OrthoDB" id="9814761at2"/>
<evidence type="ECO:0000256" key="4">
    <source>
        <dbReference type="ARBA" id="ARBA00023163"/>
    </source>
</evidence>
<evidence type="ECO:0000256" key="3">
    <source>
        <dbReference type="ARBA" id="ARBA00023015"/>
    </source>
</evidence>
<dbReference type="PANTHER" id="PTHR32071:SF13">
    <property type="entry name" value="RESPONSE REGULATOR HSFA"/>
    <property type="match status" value="1"/>
</dbReference>
<dbReference type="SUPFAM" id="SSF52540">
    <property type="entry name" value="P-loop containing nucleoside triphosphate hydrolases"/>
    <property type="match status" value="1"/>
</dbReference>
<feature type="domain" description="Response regulatory" evidence="7">
    <location>
        <begin position="10"/>
        <end position="126"/>
    </location>
</feature>
<evidence type="ECO:0000313" key="9">
    <source>
        <dbReference type="Proteomes" id="UP000182517"/>
    </source>
</evidence>
<dbReference type="InterPro" id="IPR011006">
    <property type="entry name" value="CheY-like_superfamily"/>
</dbReference>
<dbReference type="PROSITE" id="PS00688">
    <property type="entry name" value="SIGMA54_INTERACT_3"/>
    <property type="match status" value="1"/>
</dbReference>